<reference evidence="2" key="1">
    <citation type="submission" date="2020-06" db="EMBL/GenBank/DDBJ databases">
        <title>WGS assembly of Ceratodon purpureus strain R40.</title>
        <authorList>
            <person name="Carey S.B."/>
            <person name="Jenkins J."/>
            <person name="Shu S."/>
            <person name="Lovell J.T."/>
            <person name="Sreedasyam A."/>
            <person name="Maumus F."/>
            <person name="Tiley G.P."/>
            <person name="Fernandez-Pozo N."/>
            <person name="Barry K."/>
            <person name="Chen C."/>
            <person name="Wang M."/>
            <person name="Lipzen A."/>
            <person name="Daum C."/>
            <person name="Saski C.A."/>
            <person name="Payton A.C."/>
            <person name="Mcbreen J.C."/>
            <person name="Conrad R.E."/>
            <person name="Kollar L.M."/>
            <person name="Olsson S."/>
            <person name="Huttunen S."/>
            <person name="Landis J.B."/>
            <person name="Wickett N.J."/>
            <person name="Johnson M.G."/>
            <person name="Rensing S.A."/>
            <person name="Grimwood J."/>
            <person name="Schmutz J."/>
            <person name="Mcdaniel S.F."/>
        </authorList>
    </citation>
    <scope>NUCLEOTIDE SEQUENCE</scope>
    <source>
        <strain evidence="2">R40</strain>
    </source>
</reference>
<gene>
    <name evidence="2" type="ORF">KC19_VG160600</name>
</gene>
<dbReference type="Proteomes" id="UP000822688">
    <property type="component" value="Chromosome V"/>
</dbReference>
<keyword evidence="3" id="KW-1185">Reference proteome</keyword>
<evidence type="ECO:0000313" key="2">
    <source>
        <dbReference type="EMBL" id="KAG0573235.1"/>
    </source>
</evidence>
<dbReference type="EMBL" id="CM026426">
    <property type="protein sequence ID" value="KAG0573235.1"/>
    <property type="molecule type" value="Genomic_DNA"/>
</dbReference>
<name>A0A8T0HR75_CERPU</name>
<keyword evidence="1" id="KW-1133">Transmembrane helix</keyword>
<accession>A0A8T0HR75</accession>
<feature type="transmembrane region" description="Helical" evidence="1">
    <location>
        <begin position="13"/>
        <end position="35"/>
    </location>
</feature>
<sequence>MELEDDDALLVEFLIVSSVFLVLAVLFLRMCVNCFRGVGRGLRRLVWRLHPIVAASTVVSPLETQARYEDGVIAAEVRTSPASEVITESCRQDKFASGNSVANPSDDFYFSHAEINELWAEFYEGLGEESYHNLECYSPK</sequence>
<comment type="caution">
    <text evidence="2">The sequence shown here is derived from an EMBL/GenBank/DDBJ whole genome shotgun (WGS) entry which is preliminary data.</text>
</comment>
<evidence type="ECO:0000313" key="3">
    <source>
        <dbReference type="Proteomes" id="UP000822688"/>
    </source>
</evidence>
<dbReference type="AlphaFoldDB" id="A0A8T0HR75"/>
<protein>
    <submittedName>
        <fullName evidence="2">Uncharacterized protein</fullName>
    </submittedName>
</protein>
<keyword evidence="1" id="KW-0472">Membrane</keyword>
<evidence type="ECO:0000256" key="1">
    <source>
        <dbReference type="SAM" id="Phobius"/>
    </source>
</evidence>
<proteinExistence type="predicted"/>
<keyword evidence="1" id="KW-0812">Transmembrane</keyword>
<organism evidence="2 3">
    <name type="scientific">Ceratodon purpureus</name>
    <name type="common">Fire moss</name>
    <name type="synonym">Dicranum purpureum</name>
    <dbReference type="NCBI Taxonomy" id="3225"/>
    <lineage>
        <taxon>Eukaryota</taxon>
        <taxon>Viridiplantae</taxon>
        <taxon>Streptophyta</taxon>
        <taxon>Embryophyta</taxon>
        <taxon>Bryophyta</taxon>
        <taxon>Bryophytina</taxon>
        <taxon>Bryopsida</taxon>
        <taxon>Dicranidae</taxon>
        <taxon>Pseudoditrichales</taxon>
        <taxon>Ditrichaceae</taxon>
        <taxon>Ceratodon</taxon>
    </lineage>
</organism>